<feature type="domain" description="RING-CH-type" evidence="6">
    <location>
        <begin position="20"/>
        <end position="82"/>
    </location>
</feature>
<feature type="transmembrane region" description="Helical" evidence="5">
    <location>
        <begin position="908"/>
        <end position="926"/>
    </location>
</feature>
<keyword evidence="5" id="KW-1133">Transmembrane helix</keyword>
<dbReference type="OrthoDB" id="1108038at2759"/>
<accession>A0A6J0P0G9</accession>
<keyword evidence="2" id="KW-0863">Zinc-finger</keyword>
<evidence type="ECO:0000256" key="1">
    <source>
        <dbReference type="ARBA" id="ARBA00022723"/>
    </source>
</evidence>
<gene>
    <name evidence="8" type="primary">LOC108860795</name>
</gene>
<dbReference type="Pfam" id="PF23113">
    <property type="entry name" value="MARCHF6_C"/>
    <property type="match status" value="1"/>
</dbReference>
<keyword evidence="7" id="KW-1185">Reference proteome</keyword>
<feature type="region of interest" description="Disordered" evidence="4">
    <location>
        <begin position="1"/>
        <end position="26"/>
    </location>
</feature>
<evidence type="ECO:0000313" key="7">
    <source>
        <dbReference type="Proteomes" id="UP000504610"/>
    </source>
</evidence>
<dbReference type="GO" id="GO:0005789">
    <property type="term" value="C:endoplasmic reticulum membrane"/>
    <property type="evidence" value="ECO:0007669"/>
    <property type="project" value="TreeGrafter"/>
</dbReference>
<evidence type="ECO:0000256" key="5">
    <source>
        <dbReference type="SAM" id="Phobius"/>
    </source>
</evidence>
<feature type="transmembrane region" description="Helical" evidence="5">
    <location>
        <begin position="682"/>
        <end position="703"/>
    </location>
</feature>
<reference evidence="7" key="1">
    <citation type="journal article" date="2019" name="Database">
        <title>The radish genome database (RadishGD): an integrated information resource for radish genomics.</title>
        <authorList>
            <person name="Yu H.J."/>
            <person name="Baek S."/>
            <person name="Lee Y.J."/>
            <person name="Cho A."/>
            <person name="Mun J.H."/>
        </authorList>
    </citation>
    <scope>NUCLEOTIDE SEQUENCE [LARGE SCALE GENOMIC DNA]</scope>
    <source>
        <strain evidence="7">cv. WK10039</strain>
    </source>
</reference>
<feature type="transmembrane region" description="Helical" evidence="5">
    <location>
        <begin position="249"/>
        <end position="270"/>
    </location>
</feature>
<dbReference type="Proteomes" id="UP000504610">
    <property type="component" value="Chromosome 5"/>
</dbReference>
<feature type="transmembrane region" description="Helical" evidence="5">
    <location>
        <begin position="398"/>
        <end position="417"/>
    </location>
</feature>
<dbReference type="RefSeq" id="XP_018490150.1">
    <property type="nucleotide sequence ID" value="XM_018634648.2"/>
</dbReference>
<dbReference type="Pfam" id="PF12906">
    <property type="entry name" value="RINGv"/>
    <property type="match status" value="1"/>
</dbReference>
<dbReference type="SUPFAM" id="SSF57850">
    <property type="entry name" value="RING/U-box"/>
    <property type="match status" value="1"/>
</dbReference>
<dbReference type="KEGG" id="rsz:108860795"/>
<protein>
    <submittedName>
        <fullName evidence="8">Probable E3 ubiquitin ligase SUD1</fullName>
    </submittedName>
</protein>
<feature type="transmembrane region" description="Helical" evidence="5">
    <location>
        <begin position="454"/>
        <end position="475"/>
    </location>
</feature>
<feature type="transmembrane region" description="Helical" evidence="5">
    <location>
        <begin position="113"/>
        <end position="132"/>
    </location>
</feature>
<feature type="transmembrane region" description="Helical" evidence="5">
    <location>
        <begin position="869"/>
        <end position="888"/>
    </location>
</feature>
<feature type="transmembrane region" description="Helical" evidence="5">
    <location>
        <begin position="481"/>
        <end position="503"/>
    </location>
</feature>
<dbReference type="Gene3D" id="3.30.40.10">
    <property type="entry name" value="Zinc/RING finger domain, C3HC4 (zinc finger)"/>
    <property type="match status" value="1"/>
</dbReference>
<dbReference type="GeneID" id="108860795"/>
<evidence type="ECO:0000313" key="8">
    <source>
        <dbReference type="RefSeq" id="XP_018490150.1"/>
    </source>
</evidence>
<keyword evidence="5" id="KW-0812">Transmembrane</keyword>
<feature type="transmembrane region" description="Helical" evidence="5">
    <location>
        <begin position="775"/>
        <end position="798"/>
    </location>
</feature>
<evidence type="ECO:0000256" key="3">
    <source>
        <dbReference type="ARBA" id="ARBA00022833"/>
    </source>
</evidence>
<dbReference type="InterPro" id="IPR056521">
    <property type="entry name" value="MARCHF6-like_C"/>
</dbReference>
<feature type="transmembrane region" description="Helical" evidence="5">
    <location>
        <begin position="818"/>
        <end position="841"/>
    </location>
</feature>
<keyword evidence="5" id="KW-0472">Membrane</keyword>
<dbReference type="PROSITE" id="PS51292">
    <property type="entry name" value="ZF_RING_CH"/>
    <property type="match status" value="1"/>
</dbReference>
<feature type="transmembrane region" description="Helical" evidence="5">
    <location>
        <begin position="423"/>
        <end position="442"/>
    </location>
</feature>
<keyword evidence="1" id="KW-0479">Metal-binding</keyword>
<evidence type="ECO:0000256" key="4">
    <source>
        <dbReference type="SAM" id="MobiDB-lite"/>
    </source>
</evidence>
<feature type="transmembrane region" description="Helical" evidence="5">
    <location>
        <begin position="541"/>
        <end position="565"/>
    </location>
</feature>
<dbReference type="InterPro" id="IPR013083">
    <property type="entry name" value="Znf_RING/FYVE/PHD"/>
</dbReference>
<dbReference type="CDD" id="cd16702">
    <property type="entry name" value="RING_CH-C4HC3_MARCH6"/>
    <property type="match status" value="1"/>
</dbReference>
<dbReference type="GO" id="GO:0008270">
    <property type="term" value="F:zinc ion binding"/>
    <property type="evidence" value="ECO:0007669"/>
    <property type="project" value="UniProtKB-KW"/>
</dbReference>
<feature type="transmembrane region" description="Helical" evidence="5">
    <location>
        <begin position="152"/>
        <end position="175"/>
    </location>
</feature>
<dbReference type="AlphaFoldDB" id="A0A6J0P0G9"/>
<dbReference type="PANTHER" id="PTHR13145:SF7">
    <property type="entry name" value="RING-CH-TYPE DOMAIN-CONTAINING PROTEIN"/>
    <property type="match status" value="1"/>
</dbReference>
<dbReference type="InterPro" id="IPR011016">
    <property type="entry name" value="Znf_RING-CH"/>
</dbReference>
<proteinExistence type="predicted"/>
<sequence>MELSPKASSYGDESFSAAAEDEEDGDQCRICRSPEEPGNPLRYPCLCRGSIKFVHQDCLRTWLHRRRGNNKCEVCGRSYSFVPVYSENAPERLPCNEFLLGVLSKAGRYLKMTVPWVVLILLNSYFVSLHPWGQVVAAEFQREFFMSPKLAYFSIGLLYITVAVCSMTVFAVMRLEVGDVNVGRFIGNGGGVVQKVLWRHVKILCDWYCHKLVGFLGQPPHRLIVLPPEAPLHEFGVVRRLLFFLDDDVFALIAISVYVAILVVLLPVWIGRIGGSYVSVNSPVVLGYMMLLSVCFAYVGFLFALHQNLFPVMVRWLSLGVHFIAVRLPCLLWVLSVKSCKSLQSLLAFGIRQASLPAMFQWLSLGFHFTAVVLPRFLWVSSATACKSLRSLVSSRSIFILCQASLPAILQWFSLGLRFTTVILPRFLWGSSAVACVILSVLKEVLVLCFKIGVMPWIIGCWLRICTSPLFGPIFSQSFETVSDLLCMMISLWSSGIVCLLAADSCMNRIQEIVHKRAIWYLLDVTDPNYKITKMNFGHSFFALASHGVLLVILFHLPIRAITLISPSFFPLELWITQKELSAFAHSIYFHLMTSSPKWLIGHVIPAMELLIQNWIITVSSWLKLSDYLLVVPRRENQNVRPMMRRRRPLLLFYSIGEGSLVSLHGSQNAEDDTNDQRDNRFLLRIALMLMLAALSMFVVSTAFMTLPILLGRGFLESVSFITLRIGLKRDDQLAFWIGYSIIGQTYAITCFVYDQIQKGRFDLLLKDVFMWIRNGLLFSIWISVIPGLLGLLIELMIFIPLRVPLNESPVHFLIQDWLIGVVVLHIWVLLTMLMPINWFATEAWLRKLERIRSVGIDRVPSTWLLRDVIGSIINTLLTTLSIPYLLVKCLLPLLGFSESVTSATERLIWPSLLALLVVWVIARITRDFIIYVHQLVFNERYLVGEILDNLTEEEIEQRI</sequence>
<dbReference type="GO" id="GO:0036503">
    <property type="term" value="P:ERAD pathway"/>
    <property type="evidence" value="ECO:0007669"/>
    <property type="project" value="TreeGrafter"/>
</dbReference>
<feature type="transmembrane region" description="Helical" evidence="5">
    <location>
        <begin position="285"/>
        <end position="304"/>
    </location>
</feature>
<dbReference type="PANTHER" id="PTHR13145">
    <property type="entry name" value="SSM4 PROTEIN"/>
    <property type="match status" value="1"/>
</dbReference>
<evidence type="ECO:0000256" key="2">
    <source>
        <dbReference type="ARBA" id="ARBA00022771"/>
    </source>
</evidence>
<name>A0A6J0P0G9_RAPSA</name>
<organism evidence="7 8">
    <name type="scientific">Raphanus sativus</name>
    <name type="common">Radish</name>
    <name type="synonym">Raphanus raphanistrum var. sativus</name>
    <dbReference type="NCBI Taxonomy" id="3726"/>
    <lineage>
        <taxon>Eukaryota</taxon>
        <taxon>Viridiplantae</taxon>
        <taxon>Streptophyta</taxon>
        <taxon>Embryophyta</taxon>
        <taxon>Tracheophyta</taxon>
        <taxon>Spermatophyta</taxon>
        <taxon>Magnoliopsida</taxon>
        <taxon>eudicotyledons</taxon>
        <taxon>Gunneridae</taxon>
        <taxon>Pentapetalae</taxon>
        <taxon>rosids</taxon>
        <taxon>malvids</taxon>
        <taxon>Brassicales</taxon>
        <taxon>Brassicaceae</taxon>
        <taxon>Brassiceae</taxon>
        <taxon>Raphanus</taxon>
    </lineage>
</organism>
<reference evidence="8" key="2">
    <citation type="submission" date="2025-08" db="UniProtKB">
        <authorList>
            <consortium name="RefSeq"/>
        </authorList>
    </citation>
    <scope>IDENTIFICATION</scope>
    <source>
        <tissue evidence="8">Leaf</tissue>
    </source>
</reference>
<keyword evidence="3" id="KW-0862">Zinc</keyword>
<feature type="transmembrane region" description="Helical" evidence="5">
    <location>
        <begin position="356"/>
        <end position="378"/>
    </location>
</feature>
<feature type="transmembrane region" description="Helical" evidence="5">
    <location>
        <begin position="316"/>
        <end position="336"/>
    </location>
</feature>
<feature type="transmembrane region" description="Helical" evidence="5">
    <location>
        <begin position="734"/>
        <end position="754"/>
    </location>
</feature>
<evidence type="ECO:0000259" key="6">
    <source>
        <dbReference type="PROSITE" id="PS51292"/>
    </source>
</evidence>
<dbReference type="SMART" id="SM00744">
    <property type="entry name" value="RINGv"/>
    <property type="match status" value="1"/>
</dbReference>